<keyword evidence="3" id="KW-0732">Signal</keyword>
<evidence type="ECO:0000313" key="5">
    <source>
        <dbReference type="Proteomes" id="UP000319040"/>
    </source>
</evidence>
<organism evidence="4 5">
    <name type="scientific">Saccharicrinis carchari</name>
    <dbReference type="NCBI Taxonomy" id="1168039"/>
    <lineage>
        <taxon>Bacteria</taxon>
        <taxon>Pseudomonadati</taxon>
        <taxon>Bacteroidota</taxon>
        <taxon>Bacteroidia</taxon>
        <taxon>Marinilabiliales</taxon>
        <taxon>Marinilabiliaceae</taxon>
        <taxon>Saccharicrinis</taxon>
    </lineage>
</organism>
<name>A0A521B5Z2_SACCC</name>
<dbReference type="EMBL" id="FXTB01000001">
    <property type="protein sequence ID" value="SMO42524.1"/>
    <property type="molecule type" value="Genomic_DNA"/>
</dbReference>
<gene>
    <name evidence="4" type="ORF">SAMN06265379_101738</name>
</gene>
<evidence type="ECO:0000256" key="3">
    <source>
        <dbReference type="SAM" id="SignalP"/>
    </source>
</evidence>
<evidence type="ECO:0000256" key="2">
    <source>
        <dbReference type="SAM" id="Phobius"/>
    </source>
</evidence>
<accession>A0A521B5Z2</accession>
<feature type="signal peptide" evidence="3">
    <location>
        <begin position="1"/>
        <end position="25"/>
    </location>
</feature>
<dbReference type="InterPro" id="IPR025738">
    <property type="entry name" value="BatD"/>
</dbReference>
<feature type="chain" id="PRO_5022081058" evidence="3">
    <location>
        <begin position="26"/>
        <end position="616"/>
    </location>
</feature>
<evidence type="ECO:0000313" key="4">
    <source>
        <dbReference type="EMBL" id="SMO42524.1"/>
    </source>
</evidence>
<dbReference type="Pfam" id="PF13584">
    <property type="entry name" value="BatD"/>
    <property type="match status" value="2"/>
</dbReference>
<feature type="region of interest" description="Disordered" evidence="1">
    <location>
        <begin position="132"/>
        <end position="153"/>
    </location>
</feature>
<protein>
    <submittedName>
        <fullName evidence="4">Oxygen tolerance</fullName>
    </submittedName>
</protein>
<proteinExistence type="predicted"/>
<keyword evidence="2" id="KW-0812">Transmembrane</keyword>
<evidence type="ECO:0000256" key="1">
    <source>
        <dbReference type="SAM" id="MobiDB-lite"/>
    </source>
</evidence>
<dbReference type="PANTHER" id="PTHR40940:SF2">
    <property type="entry name" value="BATD"/>
    <property type="match status" value="1"/>
</dbReference>
<keyword evidence="5" id="KW-1185">Reference proteome</keyword>
<sequence length="616" mass="69572">MEMMHKLKYILFGLLLLSAFNSLSAQDIQFSAQAKQAVLSGEKFQLVYSVNEEGSDLRLPPLPDFTVLMGPSVMTSSSTQIINGKVTRSKQYTYTYILKSDKPGNYVIEPAQISIDGRKYSSNKLNIEVVKGTSGSAPRQQQQQQQSSAGDGSFSKDDLFIKVSHNKSSIYQGEPLVLTTKIYTRIDLDNVSDIKHPDFRNFIVQDVADASNIDWSYEVINNKQYRVGTFEKKVLYAQNTGTQTIEPTEIEFLIKQRIRRRSQSIFDDFFDNNYRVIKKRVKSDPIKIQVKPYPSGQPQSFSGAVGQLNMAVSASTDKVKVNDGITIKVVVSGTGNHKLMSAPELNFPSDFDIFDPTVKNSFQNTIAGMKGSKTFEYLIIPRFPGNFTIDPLKFSYFDYKTKSFKTISSQAINITVEKNGDGQEYTGGTYSPSGVNREDVRFVGKDIRFIKTGNPHLKPRGTFLFGSTLFYLGYIVPLLLLALAFILYRKRMHENANVLQTKNKRANKIAKKRLKKSSTYLKAKDHEAFYDEVLRALYTYLSDKLYLPVSELNKDKVSMLIEERGANAEVRQELISILDTCEFARFSPGSAGAEQMDKLYQRALTNISQLDNQIKN</sequence>
<dbReference type="OrthoDB" id="2079210at2"/>
<keyword evidence="2" id="KW-1133">Transmembrane helix</keyword>
<feature type="transmembrane region" description="Helical" evidence="2">
    <location>
        <begin position="463"/>
        <end position="488"/>
    </location>
</feature>
<keyword evidence="2" id="KW-0472">Membrane</keyword>
<dbReference type="PANTHER" id="PTHR40940">
    <property type="entry name" value="PROTEIN BATD-RELATED"/>
    <property type="match status" value="1"/>
</dbReference>
<reference evidence="4 5" key="1">
    <citation type="submission" date="2017-05" db="EMBL/GenBank/DDBJ databases">
        <authorList>
            <person name="Varghese N."/>
            <person name="Submissions S."/>
        </authorList>
    </citation>
    <scope>NUCLEOTIDE SEQUENCE [LARGE SCALE GENOMIC DNA]</scope>
    <source>
        <strain evidence="4 5">DSM 27040</strain>
    </source>
</reference>
<dbReference type="AlphaFoldDB" id="A0A521B5Z2"/>
<dbReference type="Proteomes" id="UP000319040">
    <property type="component" value="Unassembled WGS sequence"/>
</dbReference>